<keyword evidence="1" id="KW-0732">Signal</keyword>
<sequence length="81" mass="9232">MMDPRPGFLLRCPALLSFCSILVSKTRHVDTQVTDIDYILMFTLYTTELIRPACAEMARTRFPSHTVFFGFSPRCATCQHG</sequence>
<dbReference type="GeneID" id="75913206"/>
<evidence type="ECO:0000313" key="2">
    <source>
        <dbReference type="EMBL" id="KAI8580982.1"/>
    </source>
</evidence>
<keyword evidence="3" id="KW-1185">Reference proteome</keyword>
<evidence type="ECO:0008006" key="4">
    <source>
        <dbReference type="Google" id="ProtNLM"/>
    </source>
</evidence>
<dbReference type="Proteomes" id="UP001206595">
    <property type="component" value="Unassembled WGS sequence"/>
</dbReference>
<feature type="signal peptide" evidence="1">
    <location>
        <begin position="1"/>
        <end position="31"/>
    </location>
</feature>
<reference evidence="2" key="2">
    <citation type="journal article" date="2022" name="Proc. Natl. Acad. Sci. U.S.A.">
        <title>Diploid-dominant life cycles characterize the early evolution of Fungi.</title>
        <authorList>
            <person name="Amses K.R."/>
            <person name="Simmons D.R."/>
            <person name="Longcore J.E."/>
            <person name="Mondo S.J."/>
            <person name="Seto K."/>
            <person name="Jeronimo G.H."/>
            <person name="Bonds A.E."/>
            <person name="Quandt C.A."/>
            <person name="Davis W.J."/>
            <person name="Chang Y."/>
            <person name="Federici B.A."/>
            <person name="Kuo A."/>
            <person name="LaButti K."/>
            <person name="Pangilinan J."/>
            <person name="Andreopoulos W."/>
            <person name="Tritt A."/>
            <person name="Riley R."/>
            <person name="Hundley H."/>
            <person name="Johnson J."/>
            <person name="Lipzen A."/>
            <person name="Barry K."/>
            <person name="Lang B.F."/>
            <person name="Cuomo C.A."/>
            <person name="Buchler N.E."/>
            <person name="Grigoriev I.V."/>
            <person name="Spatafora J.W."/>
            <person name="Stajich J.E."/>
            <person name="James T.Y."/>
        </authorList>
    </citation>
    <scope>NUCLEOTIDE SEQUENCE</scope>
    <source>
        <strain evidence="2">AG</strain>
    </source>
</reference>
<name>A0AAD5HE69_UMBRA</name>
<protein>
    <recommendedName>
        <fullName evidence="4">Secreted protein</fullName>
    </recommendedName>
</protein>
<dbReference type="RefSeq" id="XP_051445986.1">
    <property type="nucleotide sequence ID" value="XM_051587861.1"/>
</dbReference>
<evidence type="ECO:0000313" key="3">
    <source>
        <dbReference type="Proteomes" id="UP001206595"/>
    </source>
</evidence>
<accession>A0AAD5HE69</accession>
<organism evidence="2 3">
    <name type="scientific">Umbelopsis ramanniana AG</name>
    <dbReference type="NCBI Taxonomy" id="1314678"/>
    <lineage>
        <taxon>Eukaryota</taxon>
        <taxon>Fungi</taxon>
        <taxon>Fungi incertae sedis</taxon>
        <taxon>Mucoromycota</taxon>
        <taxon>Mucoromycotina</taxon>
        <taxon>Umbelopsidomycetes</taxon>
        <taxon>Umbelopsidales</taxon>
        <taxon>Umbelopsidaceae</taxon>
        <taxon>Umbelopsis</taxon>
    </lineage>
</organism>
<gene>
    <name evidence="2" type="ORF">K450DRAFT_234059</name>
</gene>
<comment type="caution">
    <text evidence="2">The sequence shown here is derived from an EMBL/GenBank/DDBJ whole genome shotgun (WGS) entry which is preliminary data.</text>
</comment>
<reference evidence="2" key="1">
    <citation type="submission" date="2021-06" db="EMBL/GenBank/DDBJ databases">
        <authorList>
            <consortium name="DOE Joint Genome Institute"/>
            <person name="Mondo S.J."/>
            <person name="Amses K.R."/>
            <person name="Simmons D.R."/>
            <person name="Longcore J.E."/>
            <person name="Seto K."/>
            <person name="Alves G.H."/>
            <person name="Bonds A.E."/>
            <person name="Quandt C.A."/>
            <person name="Davis W.J."/>
            <person name="Chang Y."/>
            <person name="Letcher P.M."/>
            <person name="Powell M.J."/>
            <person name="Kuo A."/>
            <person name="Labutti K."/>
            <person name="Pangilinan J."/>
            <person name="Andreopoulos W."/>
            <person name="Tritt A."/>
            <person name="Riley R."/>
            <person name="Hundley H."/>
            <person name="Johnson J."/>
            <person name="Lipzen A."/>
            <person name="Barry K."/>
            <person name="Berbee M.L."/>
            <person name="Buchler N.E."/>
            <person name="Grigoriev I.V."/>
            <person name="Spatafora J.W."/>
            <person name="Stajich J.E."/>
            <person name="James T.Y."/>
        </authorList>
    </citation>
    <scope>NUCLEOTIDE SEQUENCE</scope>
    <source>
        <strain evidence="2">AG</strain>
    </source>
</reference>
<evidence type="ECO:0000256" key="1">
    <source>
        <dbReference type="SAM" id="SignalP"/>
    </source>
</evidence>
<proteinExistence type="predicted"/>
<dbReference type="AlphaFoldDB" id="A0AAD5HE69"/>
<feature type="chain" id="PRO_5042154039" description="Secreted protein" evidence="1">
    <location>
        <begin position="32"/>
        <end position="81"/>
    </location>
</feature>
<dbReference type="EMBL" id="MU620908">
    <property type="protein sequence ID" value="KAI8580982.1"/>
    <property type="molecule type" value="Genomic_DNA"/>
</dbReference>